<reference evidence="1" key="1">
    <citation type="submission" date="2014-09" db="EMBL/GenBank/DDBJ databases">
        <authorList>
            <person name="Magalhaes I.L.F."/>
            <person name="Oliveira U."/>
            <person name="Santos F.R."/>
            <person name="Vidigal T.H.D.A."/>
            <person name="Brescovit A.D."/>
            <person name="Santos A.J."/>
        </authorList>
    </citation>
    <scope>NUCLEOTIDE SEQUENCE</scope>
    <source>
        <tissue evidence="1">Shoot tissue taken approximately 20 cm above the soil surface</tissue>
    </source>
</reference>
<accession>A0A0A9CTM6</accession>
<sequence length="72" mass="8207">MIAHLKICNTNRYLVAFVLNYLFQPINNKNEAIMSITNIPGFQSPFTIQNGRCGVLITKVTYANSQKRQVFV</sequence>
<dbReference type="EMBL" id="GBRH01221160">
    <property type="protein sequence ID" value="JAD76735.1"/>
    <property type="molecule type" value="Transcribed_RNA"/>
</dbReference>
<proteinExistence type="predicted"/>
<protein>
    <submittedName>
        <fullName evidence="1">Uncharacterized protein</fullName>
    </submittedName>
</protein>
<reference evidence="1" key="2">
    <citation type="journal article" date="2015" name="Data Brief">
        <title>Shoot transcriptome of the giant reed, Arundo donax.</title>
        <authorList>
            <person name="Barrero R.A."/>
            <person name="Guerrero F.D."/>
            <person name="Moolhuijzen P."/>
            <person name="Goolsby J.A."/>
            <person name="Tidwell J."/>
            <person name="Bellgard S.E."/>
            <person name="Bellgard M.I."/>
        </authorList>
    </citation>
    <scope>NUCLEOTIDE SEQUENCE</scope>
    <source>
        <tissue evidence="1">Shoot tissue taken approximately 20 cm above the soil surface</tissue>
    </source>
</reference>
<dbReference type="AlphaFoldDB" id="A0A0A9CTM6"/>
<organism evidence="1">
    <name type="scientific">Arundo donax</name>
    <name type="common">Giant reed</name>
    <name type="synonym">Donax arundinaceus</name>
    <dbReference type="NCBI Taxonomy" id="35708"/>
    <lineage>
        <taxon>Eukaryota</taxon>
        <taxon>Viridiplantae</taxon>
        <taxon>Streptophyta</taxon>
        <taxon>Embryophyta</taxon>
        <taxon>Tracheophyta</taxon>
        <taxon>Spermatophyta</taxon>
        <taxon>Magnoliopsida</taxon>
        <taxon>Liliopsida</taxon>
        <taxon>Poales</taxon>
        <taxon>Poaceae</taxon>
        <taxon>PACMAD clade</taxon>
        <taxon>Arundinoideae</taxon>
        <taxon>Arundineae</taxon>
        <taxon>Arundo</taxon>
    </lineage>
</organism>
<name>A0A0A9CTM6_ARUDO</name>
<evidence type="ECO:0000313" key="1">
    <source>
        <dbReference type="EMBL" id="JAD76735.1"/>
    </source>
</evidence>